<dbReference type="GO" id="GO:0016020">
    <property type="term" value="C:membrane"/>
    <property type="evidence" value="ECO:0007669"/>
    <property type="project" value="TreeGrafter"/>
</dbReference>
<dbReference type="eggNOG" id="KOG4391">
    <property type="taxonomic scope" value="Eukaryota"/>
</dbReference>
<evidence type="ECO:0000259" key="2">
    <source>
        <dbReference type="Pfam" id="PF00561"/>
    </source>
</evidence>
<dbReference type="STRING" id="2880.D7FVZ3"/>
<dbReference type="OrthoDB" id="10249433at2759"/>
<evidence type="ECO:0000256" key="1">
    <source>
        <dbReference type="SAM" id="MobiDB-lite"/>
    </source>
</evidence>
<sequence length="340" mass="36986">MWCAGGVGALGVTLGALLFVYQDRLLYVPSVPIRDPDDNPRGYRNPLEQGISYEDMYMPTLDGIKIHGWLLKSPEASKVPTLVYFHGNAGNIGFRLVNARQMQLAIGCNVLMVDYRGYGKSEGTPTEEGLVLDVEASLRALRESPKSGVHPDKLILFGRSLGGAVALAGADRYPDLVRAVIVENTFISVSHMVDKLMPMLSGIKWLVLRLRWDNEEKARRLTRPVLYISGLKDELIPPWHMRSLYNASPESSGGGKRIFTVKDGTHNDTWERGGLEYLQALRSFMEEVFAGKTVEMTPSVSGSGSVAQPSKAEGTSGDDSCEVPVGGGADGLEKEAVASS</sequence>
<dbReference type="FunCoup" id="D7FVZ3">
    <property type="interactions" value="174"/>
</dbReference>
<feature type="region of interest" description="Disordered" evidence="1">
    <location>
        <begin position="296"/>
        <end position="340"/>
    </location>
</feature>
<dbReference type="Pfam" id="PF00561">
    <property type="entry name" value="Abhydrolase_1"/>
    <property type="match status" value="1"/>
</dbReference>
<dbReference type="InterPro" id="IPR029058">
    <property type="entry name" value="AB_hydrolase_fold"/>
</dbReference>
<dbReference type="InParanoid" id="D7FVZ3"/>
<dbReference type="EMBL" id="FN648486">
    <property type="protein sequence ID" value="CBJ25513.1"/>
    <property type="molecule type" value="Genomic_DNA"/>
</dbReference>
<dbReference type="PANTHER" id="PTHR12277">
    <property type="entry name" value="ALPHA/BETA HYDROLASE DOMAIN-CONTAINING PROTEIN"/>
    <property type="match status" value="1"/>
</dbReference>
<keyword evidence="4" id="KW-1185">Reference proteome</keyword>
<feature type="domain" description="AB hydrolase-1" evidence="2">
    <location>
        <begin position="80"/>
        <end position="199"/>
    </location>
</feature>
<reference evidence="3 4" key="1">
    <citation type="journal article" date="2010" name="Nature">
        <title>The Ectocarpus genome and the independent evolution of multicellularity in brown algae.</title>
        <authorList>
            <person name="Cock J.M."/>
            <person name="Sterck L."/>
            <person name="Rouze P."/>
            <person name="Scornet D."/>
            <person name="Allen A.E."/>
            <person name="Amoutzias G."/>
            <person name="Anthouard V."/>
            <person name="Artiguenave F."/>
            <person name="Aury J.M."/>
            <person name="Badger J.H."/>
            <person name="Beszteri B."/>
            <person name="Billiau K."/>
            <person name="Bonnet E."/>
            <person name="Bothwell J.H."/>
            <person name="Bowler C."/>
            <person name="Boyen C."/>
            <person name="Brownlee C."/>
            <person name="Carrano C.J."/>
            <person name="Charrier B."/>
            <person name="Cho G.Y."/>
            <person name="Coelho S.M."/>
            <person name="Collen J."/>
            <person name="Corre E."/>
            <person name="Da Silva C."/>
            <person name="Delage L."/>
            <person name="Delaroque N."/>
            <person name="Dittami S.M."/>
            <person name="Doulbeau S."/>
            <person name="Elias M."/>
            <person name="Farnham G."/>
            <person name="Gachon C.M."/>
            <person name="Gschloessl B."/>
            <person name="Heesch S."/>
            <person name="Jabbari K."/>
            <person name="Jubin C."/>
            <person name="Kawai H."/>
            <person name="Kimura K."/>
            <person name="Kloareg B."/>
            <person name="Kupper F.C."/>
            <person name="Lang D."/>
            <person name="Le Bail A."/>
            <person name="Leblanc C."/>
            <person name="Lerouge P."/>
            <person name="Lohr M."/>
            <person name="Lopez P.J."/>
            <person name="Martens C."/>
            <person name="Maumus F."/>
            <person name="Michel G."/>
            <person name="Miranda-Saavedra D."/>
            <person name="Morales J."/>
            <person name="Moreau H."/>
            <person name="Motomura T."/>
            <person name="Nagasato C."/>
            <person name="Napoli C.A."/>
            <person name="Nelson D.R."/>
            <person name="Nyvall-Collen P."/>
            <person name="Peters A.F."/>
            <person name="Pommier C."/>
            <person name="Potin P."/>
            <person name="Poulain J."/>
            <person name="Quesneville H."/>
            <person name="Read B."/>
            <person name="Rensing S.A."/>
            <person name="Ritter A."/>
            <person name="Rousvoal S."/>
            <person name="Samanta M."/>
            <person name="Samson G."/>
            <person name="Schroeder D.C."/>
            <person name="Segurens B."/>
            <person name="Strittmatter M."/>
            <person name="Tonon T."/>
            <person name="Tregear J.W."/>
            <person name="Valentin K."/>
            <person name="von Dassow P."/>
            <person name="Yamagishi T."/>
            <person name="Van de Peer Y."/>
            <person name="Wincker P."/>
        </authorList>
    </citation>
    <scope>NUCLEOTIDE SEQUENCE [LARGE SCALE GENOMIC DNA]</scope>
    <source>
        <strain evidence="4">Ec32 / CCAP1310/4</strain>
    </source>
</reference>
<accession>D7FVZ3</accession>
<proteinExistence type="predicted"/>
<protein>
    <recommendedName>
        <fullName evidence="2">AB hydrolase-1 domain-containing protein</fullName>
    </recommendedName>
</protein>
<dbReference type="OMA" id="WLPEQGY"/>
<organism evidence="3 4">
    <name type="scientific">Ectocarpus siliculosus</name>
    <name type="common">Brown alga</name>
    <name type="synonym">Conferva siliculosa</name>
    <dbReference type="NCBI Taxonomy" id="2880"/>
    <lineage>
        <taxon>Eukaryota</taxon>
        <taxon>Sar</taxon>
        <taxon>Stramenopiles</taxon>
        <taxon>Ochrophyta</taxon>
        <taxon>PX clade</taxon>
        <taxon>Phaeophyceae</taxon>
        <taxon>Ectocarpales</taxon>
        <taxon>Ectocarpaceae</taxon>
        <taxon>Ectocarpus</taxon>
    </lineage>
</organism>
<dbReference type="AlphaFoldDB" id="D7FVZ3"/>
<dbReference type="GO" id="GO:0008474">
    <property type="term" value="F:palmitoyl-(protein) hydrolase activity"/>
    <property type="evidence" value="ECO:0007669"/>
    <property type="project" value="TreeGrafter"/>
</dbReference>
<gene>
    <name evidence="3" type="ORF">Esi_0003_0123</name>
</gene>
<dbReference type="EMBL" id="FN649727">
    <property type="protein sequence ID" value="CBJ25513.1"/>
    <property type="molecule type" value="Genomic_DNA"/>
</dbReference>
<dbReference type="Gene3D" id="3.40.50.1820">
    <property type="entry name" value="alpha/beta hydrolase"/>
    <property type="match status" value="1"/>
</dbReference>
<dbReference type="PRINTS" id="PR00111">
    <property type="entry name" value="ABHYDROLASE"/>
</dbReference>
<dbReference type="SUPFAM" id="SSF53474">
    <property type="entry name" value="alpha/beta-Hydrolases"/>
    <property type="match status" value="1"/>
</dbReference>
<dbReference type="InterPro" id="IPR000073">
    <property type="entry name" value="AB_hydrolase_1"/>
</dbReference>
<feature type="compositionally biased region" description="Basic and acidic residues" evidence="1">
    <location>
        <begin position="331"/>
        <end position="340"/>
    </location>
</feature>
<name>D7FVZ3_ECTSI</name>
<evidence type="ECO:0000313" key="4">
    <source>
        <dbReference type="Proteomes" id="UP000002630"/>
    </source>
</evidence>
<dbReference type="Proteomes" id="UP000002630">
    <property type="component" value="Linkage Group LG02"/>
</dbReference>
<dbReference type="PANTHER" id="PTHR12277:SF81">
    <property type="entry name" value="PROTEIN ABHD13"/>
    <property type="match status" value="1"/>
</dbReference>
<feature type="compositionally biased region" description="Polar residues" evidence="1">
    <location>
        <begin position="296"/>
        <end position="308"/>
    </location>
</feature>
<evidence type="ECO:0000313" key="3">
    <source>
        <dbReference type="EMBL" id="CBJ25513.1"/>
    </source>
</evidence>